<sequence>MIDAGAEDCPIEMSIDNHKLWIVSLDSNDVDPVEDWQRGSWPPLPVHATRLWPSQDVVHLWRLKARHRTLAGRAVSWASRPASPAAESAPVDLSHLRTAAKREKKKAVKSLRA</sequence>
<evidence type="ECO:0000313" key="3">
    <source>
        <dbReference type="Proteomes" id="UP000479190"/>
    </source>
</evidence>
<evidence type="ECO:0000313" key="2">
    <source>
        <dbReference type="EMBL" id="CAB0032829.1"/>
    </source>
</evidence>
<dbReference type="Gene3D" id="2.60.40.420">
    <property type="entry name" value="Cupredoxins - blue copper proteins"/>
    <property type="match status" value="1"/>
</dbReference>
<protein>
    <submittedName>
        <fullName evidence="2">Uncharacterized protein</fullName>
    </submittedName>
</protein>
<feature type="region of interest" description="Disordered" evidence="1">
    <location>
        <begin position="79"/>
        <end position="113"/>
    </location>
</feature>
<dbReference type="Proteomes" id="UP000479190">
    <property type="component" value="Unassembled WGS sequence"/>
</dbReference>
<organism evidence="2 3">
    <name type="scientific">Trichogramma brassicae</name>
    <dbReference type="NCBI Taxonomy" id="86971"/>
    <lineage>
        <taxon>Eukaryota</taxon>
        <taxon>Metazoa</taxon>
        <taxon>Ecdysozoa</taxon>
        <taxon>Arthropoda</taxon>
        <taxon>Hexapoda</taxon>
        <taxon>Insecta</taxon>
        <taxon>Pterygota</taxon>
        <taxon>Neoptera</taxon>
        <taxon>Endopterygota</taxon>
        <taxon>Hymenoptera</taxon>
        <taxon>Apocrita</taxon>
        <taxon>Proctotrupomorpha</taxon>
        <taxon>Chalcidoidea</taxon>
        <taxon>Trichogrammatidae</taxon>
        <taxon>Trichogramma</taxon>
    </lineage>
</organism>
<dbReference type="EMBL" id="CADCXV010000690">
    <property type="protein sequence ID" value="CAB0032829.1"/>
    <property type="molecule type" value="Genomic_DNA"/>
</dbReference>
<accession>A0A6H5I4L3</accession>
<name>A0A6H5I4L3_9HYME</name>
<dbReference type="OrthoDB" id="2121828at2759"/>
<keyword evidence="3" id="KW-1185">Reference proteome</keyword>
<gene>
    <name evidence="2" type="ORF">TBRA_LOCUS4755</name>
</gene>
<dbReference type="AlphaFoldDB" id="A0A6H5I4L3"/>
<evidence type="ECO:0000256" key="1">
    <source>
        <dbReference type="SAM" id="MobiDB-lite"/>
    </source>
</evidence>
<reference evidence="2 3" key="1">
    <citation type="submission" date="2020-02" db="EMBL/GenBank/DDBJ databases">
        <authorList>
            <person name="Ferguson B K."/>
        </authorList>
    </citation>
    <scope>NUCLEOTIDE SEQUENCE [LARGE SCALE GENOMIC DNA]</scope>
</reference>
<feature type="compositionally biased region" description="Low complexity" evidence="1">
    <location>
        <begin position="79"/>
        <end position="90"/>
    </location>
</feature>
<proteinExistence type="predicted"/>
<feature type="compositionally biased region" description="Basic residues" evidence="1">
    <location>
        <begin position="98"/>
        <end position="113"/>
    </location>
</feature>
<dbReference type="InterPro" id="IPR008972">
    <property type="entry name" value="Cupredoxin"/>
</dbReference>